<name>D6A586_STRV1</name>
<dbReference type="Proteomes" id="UP000003824">
    <property type="component" value="Unassembled WGS sequence"/>
</dbReference>
<sequence length="51" mass="5510">MNGGIVRPSFPQVTSLLADREHRAAGRTASLSITSVTAHLCRSIHKESPRP</sequence>
<reference evidence="2" key="1">
    <citation type="submission" date="2008-12" db="EMBL/GenBank/DDBJ databases">
        <title>Annotation of Streptomyces ghanaensis ATCC 14672.</title>
        <authorList>
            <consortium name="The Broad Institute Genome Sequencing Platform"/>
            <consortium name="Broad Institute Microbial Sequencing Center"/>
            <person name="Fischbach M."/>
            <person name="Ward D."/>
            <person name="Young S."/>
            <person name="Kodira C.D."/>
            <person name="Zeng Q."/>
            <person name="Koehrsen M."/>
            <person name="Godfrey P."/>
            <person name="Alvarado L."/>
            <person name="Berlin A.M."/>
            <person name="Borenstein D."/>
            <person name="Chen Z."/>
            <person name="Engels R."/>
            <person name="Freedman E."/>
            <person name="Gellesch M."/>
            <person name="Goldberg J."/>
            <person name="Griggs A."/>
            <person name="Gujja S."/>
            <person name="Heiman D.I."/>
            <person name="Hepburn T.A."/>
            <person name="Howarth C."/>
            <person name="Jen D."/>
            <person name="Larson L."/>
            <person name="Lewis B."/>
            <person name="Mehta T."/>
            <person name="Park D."/>
            <person name="Pearson M."/>
            <person name="Roberts A."/>
            <person name="Saif S."/>
            <person name="Shea T.D."/>
            <person name="Shenoy N."/>
            <person name="Sisk P."/>
            <person name="Stolte C."/>
            <person name="Sykes S.N."/>
            <person name="Walk T."/>
            <person name="White J."/>
            <person name="Yandava C."/>
            <person name="Straight P."/>
            <person name="Clardy J."/>
            <person name="Hung D."/>
            <person name="Kolter R."/>
            <person name="Mekalanos J."/>
            <person name="Walker S."/>
            <person name="Walsh C.T."/>
            <person name="Wieland B.L.C."/>
            <person name="Ilzarbe M."/>
            <person name="Galagan J."/>
            <person name="Nusbaum C."/>
            <person name="Birren B."/>
        </authorList>
    </citation>
    <scope>NUCLEOTIDE SEQUENCE [LARGE SCALE GENOMIC DNA]</scope>
    <source>
        <strain evidence="2">ATCC 14672 / DSM 40746 / JCM 4963 / KCTC 9882 / NRRL B-12104 / FH 1290</strain>
    </source>
</reference>
<gene>
    <name evidence="1" type="ORF">SSFG_04944</name>
</gene>
<dbReference type="AlphaFoldDB" id="D6A586"/>
<organism evidence="1 2">
    <name type="scientific">Streptomyces viridosporus (strain ATCC 14672 / DSM 40746 / JCM 4963 / KCTC 9882 / NRRL B-12104 / FH 1290)</name>
    <name type="common">Streptomyces ghanaensis</name>
    <dbReference type="NCBI Taxonomy" id="566461"/>
    <lineage>
        <taxon>Bacteria</taxon>
        <taxon>Bacillati</taxon>
        <taxon>Actinomycetota</taxon>
        <taxon>Actinomycetes</taxon>
        <taxon>Kitasatosporales</taxon>
        <taxon>Streptomycetaceae</taxon>
        <taxon>Streptomyces</taxon>
    </lineage>
</organism>
<accession>D6A586</accession>
<dbReference type="EMBL" id="DS999641">
    <property type="protein sequence ID" value="EFE69702.2"/>
    <property type="molecule type" value="Genomic_DNA"/>
</dbReference>
<protein>
    <submittedName>
        <fullName evidence="1">Predicted protein</fullName>
    </submittedName>
</protein>
<evidence type="ECO:0000313" key="2">
    <source>
        <dbReference type="Proteomes" id="UP000003824"/>
    </source>
</evidence>
<evidence type="ECO:0000313" key="1">
    <source>
        <dbReference type="EMBL" id="EFE69702.2"/>
    </source>
</evidence>
<proteinExistence type="predicted"/>